<sequence>MTASSSIAYIANQEGLDSQALLSAAAAQWRAAGLKAVGVVAENNDVEGACSAGFLRDLASGERFSIQLDAPPAGTTCHLDTAGMEGAGMGLLAQIPDADVIIFSKFGKMEAARQGLWAAFAAAVAAGKPLLTTVSPRHMQAWNAYAPAALRLEGEPAAIAQWWHAVRAAAA</sequence>
<dbReference type="Pfam" id="PF10649">
    <property type="entry name" value="DUF2478"/>
    <property type="match status" value="1"/>
</dbReference>
<dbReference type="EMBL" id="NJIH01000009">
    <property type="protein sequence ID" value="OWT57663.1"/>
    <property type="molecule type" value="Genomic_DNA"/>
</dbReference>
<dbReference type="Proteomes" id="UP000214603">
    <property type="component" value="Unassembled WGS sequence"/>
</dbReference>
<protein>
    <recommendedName>
        <fullName evidence="3">DUF2478 domain-containing protein</fullName>
    </recommendedName>
</protein>
<comment type="caution">
    <text evidence="1">The sequence shown here is derived from an EMBL/GenBank/DDBJ whole genome shotgun (WGS) entry which is preliminary data.</text>
</comment>
<organism evidence="1 2">
    <name type="scientific">Candidimonas nitroreducens</name>
    <dbReference type="NCBI Taxonomy" id="683354"/>
    <lineage>
        <taxon>Bacteria</taxon>
        <taxon>Pseudomonadati</taxon>
        <taxon>Pseudomonadota</taxon>
        <taxon>Betaproteobacteria</taxon>
        <taxon>Burkholderiales</taxon>
        <taxon>Alcaligenaceae</taxon>
        <taxon>Candidimonas</taxon>
    </lineage>
</organism>
<dbReference type="RefSeq" id="WP_088604667.1">
    <property type="nucleotide sequence ID" value="NZ_NJIH01000009.1"/>
</dbReference>
<reference evidence="2" key="1">
    <citation type="submission" date="2017-06" db="EMBL/GenBank/DDBJ databases">
        <title>Herbaspirillum phytohormonus sp. nov., isolated from the root nodule of Robinia pseudoacacia in lead-zinc mine.</title>
        <authorList>
            <person name="Fan M."/>
            <person name="Lin Y."/>
        </authorList>
    </citation>
    <scope>NUCLEOTIDE SEQUENCE [LARGE SCALE GENOMIC DNA]</scope>
    <source>
        <strain evidence="2">SC-089</strain>
    </source>
</reference>
<name>A0A225MBK8_9BURK</name>
<evidence type="ECO:0000313" key="2">
    <source>
        <dbReference type="Proteomes" id="UP000214603"/>
    </source>
</evidence>
<dbReference type="OrthoDB" id="6050629at2"/>
<dbReference type="InterPro" id="IPR018912">
    <property type="entry name" value="DUF2478"/>
</dbReference>
<evidence type="ECO:0000313" key="1">
    <source>
        <dbReference type="EMBL" id="OWT57663.1"/>
    </source>
</evidence>
<accession>A0A225MBK8</accession>
<evidence type="ECO:0008006" key="3">
    <source>
        <dbReference type="Google" id="ProtNLM"/>
    </source>
</evidence>
<dbReference type="AlphaFoldDB" id="A0A225MBK8"/>
<gene>
    <name evidence="1" type="ORF">CEY11_16140</name>
</gene>
<proteinExistence type="predicted"/>
<keyword evidence="2" id="KW-1185">Reference proteome</keyword>